<evidence type="ECO:0000259" key="6">
    <source>
        <dbReference type="PROSITE" id="PS51352"/>
    </source>
</evidence>
<evidence type="ECO:0000313" key="8">
    <source>
        <dbReference type="Proteomes" id="UP000308181"/>
    </source>
</evidence>
<protein>
    <submittedName>
        <fullName evidence="7">TlpA family protein disulfide reductase</fullName>
    </submittedName>
</protein>
<keyword evidence="4" id="KW-0676">Redox-active center</keyword>
<evidence type="ECO:0000256" key="5">
    <source>
        <dbReference type="SAM" id="Phobius"/>
    </source>
</evidence>
<dbReference type="PROSITE" id="PS51352">
    <property type="entry name" value="THIOREDOXIN_2"/>
    <property type="match status" value="1"/>
</dbReference>
<dbReference type="GO" id="GO:0016491">
    <property type="term" value="F:oxidoreductase activity"/>
    <property type="evidence" value="ECO:0007669"/>
    <property type="project" value="InterPro"/>
</dbReference>
<keyword evidence="5" id="KW-0812">Transmembrane</keyword>
<dbReference type="InterPro" id="IPR050553">
    <property type="entry name" value="Thioredoxin_ResA/DsbE_sf"/>
</dbReference>
<keyword evidence="3" id="KW-1015">Disulfide bond</keyword>
<dbReference type="CDD" id="cd02966">
    <property type="entry name" value="TlpA_like_family"/>
    <property type="match status" value="1"/>
</dbReference>
<dbReference type="SUPFAM" id="SSF52833">
    <property type="entry name" value="Thioredoxin-like"/>
    <property type="match status" value="1"/>
</dbReference>
<evidence type="ECO:0000256" key="1">
    <source>
        <dbReference type="ARBA" id="ARBA00004196"/>
    </source>
</evidence>
<reference evidence="7 8" key="1">
    <citation type="submission" date="2019-04" db="EMBL/GenBank/DDBJ databases">
        <title>Pedobacter sp. AR-3-17 sp. nov., isolated from Arctic soil.</title>
        <authorList>
            <person name="Dahal R.H."/>
            <person name="Kim D.-U."/>
        </authorList>
    </citation>
    <scope>NUCLEOTIDE SEQUENCE [LARGE SCALE GENOMIC DNA]</scope>
    <source>
        <strain evidence="7 8">AR-3-17</strain>
    </source>
</reference>
<dbReference type="RefSeq" id="WP_136825454.1">
    <property type="nucleotide sequence ID" value="NZ_SWBP01000002.1"/>
</dbReference>
<dbReference type="InterPro" id="IPR036249">
    <property type="entry name" value="Thioredoxin-like_sf"/>
</dbReference>
<dbReference type="OrthoDB" id="1118217at2"/>
<dbReference type="Gene3D" id="3.40.30.10">
    <property type="entry name" value="Glutaredoxin"/>
    <property type="match status" value="1"/>
</dbReference>
<evidence type="ECO:0000256" key="4">
    <source>
        <dbReference type="ARBA" id="ARBA00023284"/>
    </source>
</evidence>
<dbReference type="PROSITE" id="PS00194">
    <property type="entry name" value="THIOREDOXIN_1"/>
    <property type="match status" value="1"/>
</dbReference>
<dbReference type="Proteomes" id="UP000308181">
    <property type="component" value="Unassembled WGS sequence"/>
</dbReference>
<gene>
    <name evidence="7" type="ORF">FA046_05840</name>
</gene>
<feature type="domain" description="Thioredoxin" evidence="6">
    <location>
        <begin position="132"/>
        <end position="277"/>
    </location>
</feature>
<evidence type="ECO:0000313" key="7">
    <source>
        <dbReference type="EMBL" id="TKB98638.1"/>
    </source>
</evidence>
<dbReference type="InterPro" id="IPR013766">
    <property type="entry name" value="Thioredoxin_domain"/>
</dbReference>
<feature type="transmembrane region" description="Helical" evidence="5">
    <location>
        <begin position="98"/>
        <end position="120"/>
    </location>
</feature>
<dbReference type="InterPro" id="IPR017937">
    <property type="entry name" value="Thioredoxin_CS"/>
</dbReference>
<comment type="subcellular location">
    <subcellularLocation>
        <location evidence="1">Cell envelope</location>
    </subcellularLocation>
</comment>
<name>A0A4U1BZD3_9SPHI</name>
<keyword evidence="5" id="KW-1133">Transmembrane helix</keyword>
<keyword evidence="5" id="KW-0472">Membrane</keyword>
<dbReference type="AlphaFoldDB" id="A0A4U1BZD3"/>
<dbReference type="PANTHER" id="PTHR42852">
    <property type="entry name" value="THIOL:DISULFIDE INTERCHANGE PROTEIN DSBE"/>
    <property type="match status" value="1"/>
</dbReference>
<dbReference type="PANTHER" id="PTHR42852:SF6">
    <property type="entry name" value="THIOL:DISULFIDE INTERCHANGE PROTEIN DSBE"/>
    <property type="match status" value="1"/>
</dbReference>
<dbReference type="GO" id="GO:0017004">
    <property type="term" value="P:cytochrome complex assembly"/>
    <property type="evidence" value="ECO:0007669"/>
    <property type="project" value="UniProtKB-KW"/>
</dbReference>
<proteinExistence type="predicted"/>
<dbReference type="EMBL" id="SWBP01000002">
    <property type="protein sequence ID" value="TKB98638.1"/>
    <property type="molecule type" value="Genomic_DNA"/>
</dbReference>
<sequence>MKINIPIITKLWRLYKERQEYKKQIKIRLLRRQLNKGRKVVETEHWTNRYLEEDREGEQGLKNKEQGTEIKEEKYAAIGAQFSVFAFIGIIPDAKSVLGWKFIIPIFLLLLLLAFLPVMVKAELKSDSSTTLKIGDQVPDLTLKNITNYKSATAKLSDFKGKLVILDFWATWCGACVAHLPDVAKLQQEFDGRLQVILVNAEAKASEQQLQSFLKKHIGTFPPLPLILNDHQLKPLFPFTSIPHYVWISPEGKLLAITGAAELNREQVSQSLQQPSAVKFVTKVNLDLKQPLFLKENATLSQVQAYQIVLKGWISGPGSGVHFRKNGTTVFGLSITNKSLESLYRFINNHQKGLMPMMNVKEVAGDFAEPKEASQKALWNKENLWSVDVQVPLNQAHLLYDRLLETLNQNSPYMAQIETRQLPAWGLEKLPDFGKTAKAKATLQSGGLMIQQQSTSFLVNCLNAQGLSLPVVDRTNFEGLLDLQLSGALHTVDAINQELLPYGLCLKEGVYPVKLFSISKKESPLQTQTK</sequence>
<dbReference type="GO" id="GO:0030313">
    <property type="term" value="C:cell envelope"/>
    <property type="evidence" value="ECO:0007669"/>
    <property type="project" value="UniProtKB-SubCell"/>
</dbReference>
<comment type="caution">
    <text evidence="7">The sequence shown here is derived from an EMBL/GenBank/DDBJ whole genome shotgun (WGS) entry which is preliminary data.</text>
</comment>
<dbReference type="GO" id="GO:0016209">
    <property type="term" value="F:antioxidant activity"/>
    <property type="evidence" value="ECO:0007669"/>
    <property type="project" value="InterPro"/>
</dbReference>
<evidence type="ECO:0000256" key="3">
    <source>
        <dbReference type="ARBA" id="ARBA00023157"/>
    </source>
</evidence>
<dbReference type="InterPro" id="IPR000866">
    <property type="entry name" value="AhpC/TSA"/>
</dbReference>
<organism evidence="7 8">
    <name type="scientific">Pedobacter cryophilus</name>
    <dbReference type="NCBI Taxonomy" id="2571271"/>
    <lineage>
        <taxon>Bacteria</taxon>
        <taxon>Pseudomonadati</taxon>
        <taxon>Bacteroidota</taxon>
        <taxon>Sphingobacteriia</taxon>
        <taxon>Sphingobacteriales</taxon>
        <taxon>Sphingobacteriaceae</taxon>
        <taxon>Pedobacter</taxon>
    </lineage>
</organism>
<dbReference type="Pfam" id="PF00578">
    <property type="entry name" value="AhpC-TSA"/>
    <property type="match status" value="1"/>
</dbReference>
<keyword evidence="8" id="KW-1185">Reference proteome</keyword>
<keyword evidence="2" id="KW-0201">Cytochrome c-type biogenesis</keyword>
<accession>A0A4U1BZD3</accession>
<evidence type="ECO:0000256" key="2">
    <source>
        <dbReference type="ARBA" id="ARBA00022748"/>
    </source>
</evidence>